<dbReference type="EMBL" id="HACA01018560">
    <property type="protein sequence ID" value="CDW35921.1"/>
    <property type="molecule type" value="Transcribed_RNA"/>
</dbReference>
<sequence length="38" mass="4475">MKNRNKLLFCKSNLRMALAKVKSRISELVSEKQQQKIL</sequence>
<name>A0A0K2UE32_LEPSM</name>
<evidence type="ECO:0000313" key="1">
    <source>
        <dbReference type="EMBL" id="CDW35921.1"/>
    </source>
</evidence>
<organism evidence="1">
    <name type="scientific">Lepeophtheirus salmonis</name>
    <name type="common">Salmon louse</name>
    <name type="synonym">Caligus salmonis</name>
    <dbReference type="NCBI Taxonomy" id="72036"/>
    <lineage>
        <taxon>Eukaryota</taxon>
        <taxon>Metazoa</taxon>
        <taxon>Ecdysozoa</taxon>
        <taxon>Arthropoda</taxon>
        <taxon>Crustacea</taxon>
        <taxon>Multicrustacea</taxon>
        <taxon>Hexanauplia</taxon>
        <taxon>Copepoda</taxon>
        <taxon>Siphonostomatoida</taxon>
        <taxon>Caligidae</taxon>
        <taxon>Lepeophtheirus</taxon>
    </lineage>
</organism>
<reference evidence="1" key="1">
    <citation type="submission" date="2014-05" db="EMBL/GenBank/DDBJ databases">
        <authorList>
            <person name="Chronopoulou M."/>
        </authorList>
    </citation>
    <scope>NUCLEOTIDE SEQUENCE</scope>
    <source>
        <tissue evidence="1">Whole organism</tissue>
    </source>
</reference>
<accession>A0A0K2UE32</accession>
<proteinExistence type="predicted"/>
<dbReference type="AlphaFoldDB" id="A0A0K2UE32"/>
<protein>
    <submittedName>
        <fullName evidence="1">Protein ZBED8like [Oreochromis niloticus]</fullName>
    </submittedName>
</protein>